<dbReference type="Proteomes" id="UP000011529">
    <property type="component" value="Unassembled WGS sequence"/>
</dbReference>
<reference evidence="1" key="2">
    <citation type="journal article" date="2013" name="Mar. Genomics">
        <title>Expression of sulfatases in Rhodopirellula baltica and the diversity of sulfatases in the genus Rhodopirellula.</title>
        <authorList>
            <person name="Wegner C.E."/>
            <person name="Richter-Heitmann T."/>
            <person name="Klindworth A."/>
            <person name="Klockow C."/>
            <person name="Richter M."/>
            <person name="Achstetter T."/>
            <person name="Glockner F.O."/>
            <person name="Harder J."/>
        </authorList>
    </citation>
    <scope>NUCLEOTIDE SEQUENCE [LARGE SCALE GENOMIC DNA]</scope>
    <source>
        <strain evidence="1">6C</strain>
    </source>
</reference>
<dbReference type="PATRIC" id="fig|1263867.3.peg.3518"/>
<accession>M2AFQ5</accession>
<dbReference type="EMBL" id="ANMO01000147">
    <property type="protein sequence ID" value="EMB15950.1"/>
    <property type="molecule type" value="Genomic_DNA"/>
</dbReference>
<comment type="caution">
    <text evidence="1">The sequence shown here is derived from an EMBL/GenBank/DDBJ whole genome shotgun (WGS) entry which is preliminary data.</text>
</comment>
<proteinExistence type="predicted"/>
<protein>
    <submittedName>
        <fullName evidence="1">Uncharacterized protein</fullName>
    </submittedName>
</protein>
<dbReference type="RefSeq" id="WP_008657999.1">
    <property type="nucleotide sequence ID" value="NZ_ANMO01000147.1"/>
</dbReference>
<evidence type="ECO:0000313" key="2">
    <source>
        <dbReference type="Proteomes" id="UP000011529"/>
    </source>
</evidence>
<name>M2AFQ5_9BACT</name>
<keyword evidence="2" id="KW-1185">Reference proteome</keyword>
<sequence length="47" mass="5127">MQSDRNQVDSTNSGIADLVLDLGHKRAVTESASPFQVEQQHDICIGD</sequence>
<dbReference type="AlphaFoldDB" id="M2AFQ5"/>
<gene>
    <name evidence="1" type="ORF">RE6C_03297</name>
</gene>
<organism evidence="1 2">
    <name type="scientific">Rhodopirellula europaea 6C</name>
    <dbReference type="NCBI Taxonomy" id="1263867"/>
    <lineage>
        <taxon>Bacteria</taxon>
        <taxon>Pseudomonadati</taxon>
        <taxon>Planctomycetota</taxon>
        <taxon>Planctomycetia</taxon>
        <taxon>Pirellulales</taxon>
        <taxon>Pirellulaceae</taxon>
        <taxon>Rhodopirellula</taxon>
    </lineage>
</organism>
<reference evidence="1" key="1">
    <citation type="submission" date="2012-11" db="EMBL/GenBank/DDBJ databases">
        <title>Permanent draft genomes of Rhodopirellula europaea strain SH398 and 6C.</title>
        <authorList>
            <person name="Richter M."/>
            <person name="Richter-Heitmann T."/>
            <person name="Frank C."/>
            <person name="Harder J."/>
            <person name="Glockner F.O."/>
        </authorList>
    </citation>
    <scope>NUCLEOTIDE SEQUENCE</scope>
    <source>
        <strain evidence="1">6C</strain>
    </source>
</reference>
<evidence type="ECO:0000313" key="1">
    <source>
        <dbReference type="EMBL" id="EMB15950.1"/>
    </source>
</evidence>